<comment type="catalytic activity">
    <reaction evidence="6">
        <text>UDP-alpha-D-glucose = UDP-alpha-D-galactose</text>
        <dbReference type="Rhea" id="RHEA:22168"/>
        <dbReference type="ChEBI" id="CHEBI:58885"/>
        <dbReference type="ChEBI" id="CHEBI:66914"/>
        <dbReference type="EC" id="5.1.3.2"/>
    </reaction>
</comment>
<dbReference type="Gene3D" id="3.90.25.10">
    <property type="entry name" value="UDP-galactose 4-epimerase, domain 1"/>
    <property type="match status" value="1"/>
</dbReference>
<dbReference type="GO" id="GO:0005829">
    <property type="term" value="C:cytosol"/>
    <property type="evidence" value="ECO:0007669"/>
    <property type="project" value="TreeGrafter"/>
</dbReference>
<dbReference type="NCBIfam" id="NF007956">
    <property type="entry name" value="PRK10675.1"/>
    <property type="match status" value="1"/>
</dbReference>
<organism evidence="8 9">
    <name type="scientific">Ladona fulva</name>
    <name type="common">Scarce chaser dragonfly</name>
    <name type="synonym">Libellula fulva</name>
    <dbReference type="NCBI Taxonomy" id="123851"/>
    <lineage>
        <taxon>Eukaryota</taxon>
        <taxon>Metazoa</taxon>
        <taxon>Ecdysozoa</taxon>
        <taxon>Arthropoda</taxon>
        <taxon>Hexapoda</taxon>
        <taxon>Insecta</taxon>
        <taxon>Pterygota</taxon>
        <taxon>Palaeoptera</taxon>
        <taxon>Odonata</taxon>
        <taxon>Epiprocta</taxon>
        <taxon>Anisoptera</taxon>
        <taxon>Libelluloidea</taxon>
        <taxon>Libellulidae</taxon>
        <taxon>Ladona</taxon>
    </lineage>
</organism>
<keyword evidence="5 6" id="KW-0413">Isomerase</keyword>
<reference evidence="8" key="2">
    <citation type="submission" date="2017-10" db="EMBL/GenBank/DDBJ databases">
        <title>Ladona fulva Genome sequencing and assembly.</title>
        <authorList>
            <person name="Murali S."/>
            <person name="Richards S."/>
            <person name="Bandaranaike D."/>
            <person name="Bellair M."/>
            <person name="Blankenburg K."/>
            <person name="Chao H."/>
            <person name="Dinh H."/>
            <person name="Doddapaneni H."/>
            <person name="Dugan-Rocha S."/>
            <person name="Elkadiri S."/>
            <person name="Gnanaolivu R."/>
            <person name="Hernandez B."/>
            <person name="Skinner E."/>
            <person name="Javaid M."/>
            <person name="Lee S."/>
            <person name="Li M."/>
            <person name="Ming W."/>
            <person name="Munidasa M."/>
            <person name="Muniz J."/>
            <person name="Nguyen L."/>
            <person name="Hughes D."/>
            <person name="Osuji N."/>
            <person name="Pu L.-L."/>
            <person name="Puazo M."/>
            <person name="Qu C."/>
            <person name="Quiroz J."/>
            <person name="Raj R."/>
            <person name="Weissenberger G."/>
            <person name="Xin Y."/>
            <person name="Zou X."/>
            <person name="Han Y."/>
            <person name="Worley K."/>
            <person name="Muzny D."/>
            <person name="Gibbs R."/>
        </authorList>
    </citation>
    <scope>NUCLEOTIDE SEQUENCE</scope>
    <source>
        <strain evidence="8">Sampled in the wild</strain>
    </source>
</reference>
<evidence type="ECO:0000256" key="5">
    <source>
        <dbReference type="ARBA" id="ARBA00023235"/>
    </source>
</evidence>
<dbReference type="PANTHER" id="PTHR43725">
    <property type="entry name" value="UDP-GLUCOSE 4-EPIMERASE"/>
    <property type="match status" value="1"/>
</dbReference>
<evidence type="ECO:0000256" key="1">
    <source>
        <dbReference type="ARBA" id="ARBA00000014"/>
    </source>
</evidence>
<dbReference type="SUPFAM" id="SSF51735">
    <property type="entry name" value="NAD(P)-binding Rossmann-fold domains"/>
    <property type="match status" value="1"/>
</dbReference>
<comment type="pathway">
    <text evidence="6">Carbohydrate metabolism; galactose metabolism.</text>
</comment>
<accession>A0A8K0K2A1</accession>
<keyword evidence="9" id="KW-1185">Reference proteome</keyword>
<keyword evidence="6" id="KW-0119">Carbohydrate metabolism</keyword>
<feature type="domain" description="NAD-dependent epimerase/dehydratase" evidence="7">
    <location>
        <begin position="16"/>
        <end position="288"/>
    </location>
</feature>
<evidence type="ECO:0000256" key="6">
    <source>
        <dbReference type="RuleBase" id="RU366046"/>
    </source>
</evidence>
<sequence length="396" mass="43659">MEYAKANNGCQEWKTIFVTGGAGYIGSHCIVSLLEAGYDVVAVDNFANAVEAVGQDNVCEAPSLQRVEQITGKKVTFYRCDLLDRDRLSEVFLKHKIDCVIHFAAMKAVGESMQVPFLYYKNNIMGTINLLEIMAENSCYQLVFSSSCTVYGDPGNALPITEDHPTGGVTNVYGRTKYFIEEMLKDLSLADNKWNIVLLRYFNPVGAHPSGLIGEDPTKPFANLMPYMAQVAIGKKPSLTIFGTDYDTADGTGIRDYIHVMDLAEGHVAALAKLLREPDLRLKAYNLGTGKGISVLQLVHTFESVTGTKVKLELKGRRAGDIVSMYADPRLALKELNWVATRSLEEMCKDFWNWQTKNPNGYRGNSSKLASCKVETTDTVNQVSATNGNHTAVNGH</sequence>
<proteinExistence type="inferred from homology"/>
<name>A0A8K0K2A1_LADFU</name>
<comment type="similarity">
    <text evidence="6">Belongs to the NAD(P)-dependent epimerase/dehydratase family.</text>
</comment>
<dbReference type="Pfam" id="PF01370">
    <property type="entry name" value="Epimerase"/>
    <property type="match status" value="1"/>
</dbReference>
<dbReference type="InterPro" id="IPR005886">
    <property type="entry name" value="UDP_G4E"/>
</dbReference>
<dbReference type="EC" id="5.1.3.2" evidence="6"/>
<evidence type="ECO:0000256" key="3">
    <source>
        <dbReference type="ARBA" id="ARBA00023027"/>
    </source>
</evidence>
<gene>
    <name evidence="8" type="ORF">J437_LFUL006901</name>
</gene>
<dbReference type="NCBIfam" id="TIGR01179">
    <property type="entry name" value="galE"/>
    <property type="match status" value="1"/>
</dbReference>
<dbReference type="Gene3D" id="3.40.50.720">
    <property type="entry name" value="NAD(P)-binding Rossmann-like Domain"/>
    <property type="match status" value="1"/>
</dbReference>
<evidence type="ECO:0000313" key="8">
    <source>
        <dbReference type="EMBL" id="KAG8226511.1"/>
    </source>
</evidence>
<dbReference type="OrthoDB" id="9402762at2759"/>
<dbReference type="PANTHER" id="PTHR43725:SF31">
    <property type="entry name" value="UDP-GLUCOSE 4-EPIMERASE"/>
    <property type="match status" value="1"/>
</dbReference>
<dbReference type="EMBL" id="KZ308285">
    <property type="protein sequence ID" value="KAG8226511.1"/>
    <property type="molecule type" value="Genomic_DNA"/>
</dbReference>
<keyword evidence="4" id="KW-0299">Galactose metabolism</keyword>
<comment type="subunit">
    <text evidence="6">Homodimer.</text>
</comment>
<reference evidence="8" key="1">
    <citation type="submission" date="2013-04" db="EMBL/GenBank/DDBJ databases">
        <authorList>
            <person name="Qu J."/>
            <person name="Murali S.C."/>
            <person name="Bandaranaike D."/>
            <person name="Bellair M."/>
            <person name="Blankenburg K."/>
            <person name="Chao H."/>
            <person name="Dinh H."/>
            <person name="Doddapaneni H."/>
            <person name="Downs B."/>
            <person name="Dugan-Rocha S."/>
            <person name="Elkadiri S."/>
            <person name="Gnanaolivu R.D."/>
            <person name="Hernandez B."/>
            <person name="Javaid M."/>
            <person name="Jayaseelan J.C."/>
            <person name="Lee S."/>
            <person name="Li M."/>
            <person name="Ming W."/>
            <person name="Munidasa M."/>
            <person name="Muniz J."/>
            <person name="Nguyen L."/>
            <person name="Ongeri F."/>
            <person name="Osuji N."/>
            <person name="Pu L.-L."/>
            <person name="Puazo M."/>
            <person name="Qu C."/>
            <person name="Quiroz J."/>
            <person name="Raj R."/>
            <person name="Weissenberger G."/>
            <person name="Xin Y."/>
            <person name="Zou X."/>
            <person name="Han Y."/>
            <person name="Richards S."/>
            <person name="Worley K."/>
            <person name="Muzny D."/>
            <person name="Gibbs R."/>
        </authorList>
    </citation>
    <scope>NUCLEOTIDE SEQUENCE</scope>
    <source>
        <strain evidence="8">Sampled in the wild</strain>
    </source>
</reference>
<dbReference type="AlphaFoldDB" id="A0A8K0K2A1"/>
<comment type="catalytic activity">
    <reaction evidence="1">
        <text>UDP-N-acetyl-alpha-D-glucosamine = UDP-N-acetyl-alpha-D-galactosamine</text>
        <dbReference type="Rhea" id="RHEA:20517"/>
        <dbReference type="ChEBI" id="CHEBI:57705"/>
        <dbReference type="ChEBI" id="CHEBI:67138"/>
        <dbReference type="EC" id="5.1.3.7"/>
    </reaction>
</comment>
<keyword evidence="3 6" id="KW-0520">NAD</keyword>
<dbReference type="UniPathway" id="UPA00214"/>
<dbReference type="GO" id="GO:0003978">
    <property type="term" value="F:UDP-glucose 4-epimerase activity"/>
    <property type="evidence" value="ECO:0007669"/>
    <property type="project" value="UniProtKB-UniRule"/>
</dbReference>
<dbReference type="CDD" id="cd05247">
    <property type="entry name" value="UDP_G4E_1_SDR_e"/>
    <property type="match status" value="1"/>
</dbReference>
<dbReference type="GO" id="GO:0033499">
    <property type="term" value="P:galactose catabolic process via UDP-galactose, Leloir pathway"/>
    <property type="evidence" value="ECO:0007669"/>
    <property type="project" value="TreeGrafter"/>
</dbReference>
<dbReference type="Proteomes" id="UP000792457">
    <property type="component" value="Unassembled WGS sequence"/>
</dbReference>
<comment type="cofactor">
    <cofactor evidence="2 6">
        <name>NAD(+)</name>
        <dbReference type="ChEBI" id="CHEBI:57540"/>
    </cofactor>
</comment>
<dbReference type="InterPro" id="IPR036291">
    <property type="entry name" value="NAD(P)-bd_dom_sf"/>
</dbReference>
<evidence type="ECO:0000259" key="7">
    <source>
        <dbReference type="Pfam" id="PF01370"/>
    </source>
</evidence>
<evidence type="ECO:0000256" key="2">
    <source>
        <dbReference type="ARBA" id="ARBA00001911"/>
    </source>
</evidence>
<evidence type="ECO:0000256" key="4">
    <source>
        <dbReference type="ARBA" id="ARBA00023144"/>
    </source>
</evidence>
<dbReference type="InterPro" id="IPR001509">
    <property type="entry name" value="Epimerase_deHydtase"/>
</dbReference>
<comment type="caution">
    <text evidence="8">The sequence shown here is derived from an EMBL/GenBank/DDBJ whole genome shotgun (WGS) entry which is preliminary data.</text>
</comment>
<dbReference type="GO" id="GO:0003974">
    <property type="term" value="F:UDP-N-acetylglucosamine 4-epimerase activity"/>
    <property type="evidence" value="ECO:0007669"/>
    <property type="project" value="UniProtKB-EC"/>
</dbReference>
<protein>
    <recommendedName>
        <fullName evidence="6">UDP-glucose 4-epimerase</fullName>
        <ecNumber evidence="6">5.1.3.2</ecNumber>
    </recommendedName>
</protein>
<evidence type="ECO:0000313" key="9">
    <source>
        <dbReference type="Proteomes" id="UP000792457"/>
    </source>
</evidence>